<dbReference type="HOGENOM" id="CLU_2030257_0_0_1"/>
<dbReference type="AlphaFoldDB" id="A0A0D3EUR1"/>
<keyword evidence="2" id="KW-1185">Reference proteome</keyword>
<reference evidence="1" key="2">
    <citation type="submission" date="2015-03" db="UniProtKB">
        <authorList>
            <consortium name="EnsemblPlants"/>
        </authorList>
    </citation>
    <scope>IDENTIFICATION</scope>
</reference>
<dbReference type="PaxDb" id="65489-OBART01G33030.1"/>
<dbReference type="Gramene" id="OBART01G33030.1">
    <property type="protein sequence ID" value="OBART01G33030.1"/>
    <property type="gene ID" value="OBART01G33030"/>
</dbReference>
<evidence type="ECO:0000313" key="2">
    <source>
        <dbReference type="Proteomes" id="UP000026960"/>
    </source>
</evidence>
<protein>
    <submittedName>
        <fullName evidence="1">Uncharacterized protein</fullName>
    </submittedName>
</protein>
<organism evidence="1">
    <name type="scientific">Oryza barthii</name>
    <dbReference type="NCBI Taxonomy" id="65489"/>
    <lineage>
        <taxon>Eukaryota</taxon>
        <taxon>Viridiplantae</taxon>
        <taxon>Streptophyta</taxon>
        <taxon>Embryophyta</taxon>
        <taxon>Tracheophyta</taxon>
        <taxon>Spermatophyta</taxon>
        <taxon>Magnoliopsida</taxon>
        <taxon>Liliopsida</taxon>
        <taxon>Poales</taxon>
        <taxon>Poaceae</taxon>
        <taxon>BOP clade</taxon>
        <taxon>Oryzoideae</taxon>
        <taxon>Oryzeae</taxon>
        <taxon>Oryzinae</taxon>
        <taxon>Oryza</taxon>
    </lineage>
</organism>
<sequence length="122" mass="13555">MAPLPFSLPYRRRRSISPSPSRIVGTAPRRRVLDGGTAATTTVLSSLSPSASMVGLRCGPSFSLSLLCLRAGGEHLRMGRWVRGRGCQRGWEGGECDRARRAQPRHECDGQLWNRARIKRIR</sequence>
<dbReference type="EnsemblPlants" id="OBART01G33030.1">
    <property type="protein sequence ID" value="OBART01G33030.1"/>
    <property type="gene ID" value="OBART01G33030"/>
</dbReference>
<evidence type="ECO:0000313" key="1">
    <source>
        <dbReference type="EnsemblPlants" id="OBART01G33030.1"/>
    </source>
</evidence>
<reference evidence="1" key="1">
    <citation type="journal article" date="2009" name="Rice">
        <title>De Novo Next Generation Sequencing of Plant Genomes.</title>
        <authorList>
            <person name="Rounsley S."/>
            <person name="Marri P.R."/>
            <person name="Yu Y."/>
            <person name="He R."/>
            <person name="Sisneros N."/>
            <person name="Goicoechea J.L."/>
            <person name="Lee S.J."/>
            <person name="Angelova A."/>
            <person name="Kudrna D."/>
            <person name="Luo M."/>
            <person name="Affourtit J."/>
            <person name="Desany B."/>
            <person name="Knight J."/>
            <person name="Niazi F."/>
            <person name="Egholm M."/>
            <person name="Wing R.A."/>
        </authorList>
    </citation>
    <scope>NUCLEOTIDE SEQUENCE [LARGE SCALE GENOMIC DNA]</scope>
    <source>
        <strain evidence="1">cv. IRGC 105608</strain>
    </source>
</reference>
<proteinExistence type="predicted"/>
<name>A0A0D3EUR1_9ORYZ</name>
<accession>A0A0D3EUR1</accession>
<dbReference type="Proteomes" id="UP000026960">
    <property type="component" value="Chromosome 1"/>
</dbReference>